<dbReference type="CDD" id="cd00051">
    <property type="entry name" value="EFh"/>
    <property type="match status" value="1"/>
</dbReference>
<dbReference type="EMBL" id="PYSW02000037">
    <property type="protein sequence ID" value="KAG2377705.1"/>
    <property type="molecule type" value="Genomic_DNA"/>
</dbReference>
<dbReference type="SMART" id="SM00054">
    <property type="entry name" value="EFh"/>
    <property type="match status" value="4"/>
</dbReference>
<dbReference type="SUPFAM" id="SSF56104">
    <property type="entry name" value="SAICAR synthase-like"/>
    <property type="match status" value="1"/>
</dbReference>
<feature type="compositionally biased region" description="Polar residues" evidence="3">
    <location>
        <begin position="1"/>
        <end position="11"/>
    </location>
</feature>
<dbReference type="RefSeq" id="XP_044544967.1">
    <property type="nucleotide sequence ID" value="XM_044699385.1"/>
</dbReference>
<reference evidence="6 7" key="1">
    <citation type="journal article" date="2018" name="BMC Genomics">
        <title>The genome of Naegleria lovaniensis, the basis for a comparative approach to unravel pathogenicity factors of the human pathogenic amoeba N. fowleri.</title>
        <authorList>
            <person name="Liechti N."/>
            <person name="Schurch N."/>
            <person name="Bruggmann R."/>
            <person name="Wittwer M."/>
        </authorList>
    </citation>
    <scope>NUCLEOTIDE SEQUENCE [LARGE SCALE GENOMIC DNA]</scope>
    <source>
        <strain evidence="6 7">ATCC 30569</strain>
    </source>
</reference>
<name>A0AA88GJ20_NAELO</name>
<dbReference type="PANTHER" id="PTHR23086:SF8">
    <property type="entry name" value="PHOSPHATIDYLINOSITOL 5-PHOSPHATE 4-KINASE, ISOFORM A"/>
    <property type="match status" value="1"/>
</dbReference>
<dbReference type="Pfam" id="PF13202">
    <property type="entry name" value="EF-hand_5"/>
    <property type="match status" value="1"/>
</dbReference>
<gene>
    <name evidence="6" type="ORF">C9374_009221</name>
</gene>
<dbReference type="GO" id="GO:0016308">
    <property type="term" value="F:1-phosphatidylinositol-4-phosphate 5-kinase activity"/>
    <property type="evidence" value="ECO:0007669"/>
    <property type="project" value="TreeGrafter"/>
</dbReference>
<feature type="domain" description="EF-hand" evidence="4">
    <location>
        <begin position="200"/>
        <end position="227"/>
    </location>
</feature>
<dbReference type="InterPro" id="IPR027483">
    <property type="entry name" value="PInositol-4-P-4/5-kinase_C_sf"/>
</dbReference>
<feature type="domain" description="PIPK" evidence="5">
    <location>
        <begin position="380"/>
        <end position="769"/>
    </location>
</feature>
<keyword evidence="2" id="KW-0547">Nucleotide-binding</keyword>
<evidence type="ECO:0000313" key="6">
    <source>
        <dbReference type="EMBL" id="KAG2377705.1"/>
    </source>
</evidence>
<evidence type="ECO:0000256" key="3">
    <source>
        <dbReference type="SAM" id="MobiDB-lite"/>
    </source>
</evidence>
<sequence>MFQSPSESSVCPPSFRSNRRVTSPETGADHHGISFSDAALSTTSLEEHGPPPQLHRWSLNVEASENGSFVHDRTFNDHAADQHSEGGSLNKAHSLASHLKEKAMNEETTSHDMKSTTPLGLTIPSLLPSKLLGGRKKKEKRKEEGSVTSFDKEELKQLSEEFSAIDKSGNIGLNEFVNCLGRLNDSDNQSDADLVLGKILFRAFDKDNSGTIDYREFLATMAILSRGSVEQKIEFAFSMIDLDHDGKLSREELQKVITALYKVLTSLGLGSKTMQDPIVYANKLFDEMDEEKCGYLTLEAYKKGALKNSNLLKGLGVLESSESVIDQDALTTRENGMPMLTENDLKNTSDKPMKHQGKIIGFGSRKWNLCLNMMIGIRLSSDCIGSIDERDVRMEDFSVRLMFDLPKESSRNLLLSNSDTTRPHSPRGSSLPYDSEEVAATFVDYAPFVFKHIRKMTGITEASYMLSLGPEQLLGNLLLGSISTLSEHLSDGKSGSFFFYSNDRKFMVKTISKAEVACLKRILPMYYKYLSQNPDSLIVRILGHHEMIINSERINFIVMGNIFSSSRPVIELYDLKGSTQGRKNPEGFCKKDLDLLEKKRTFTIGLENKLNYMKIIEKDTQFLASCNLLDYSLLVGVCKAARSNNTTSSSSGAATISNFVSVDSQQEIASPTTILTSTPNTSRKTSGFGARLMRNNKCVCAIPSSQLAKNLEEESELYYIGIIDILTEWTFKKESEHHLKSITSKSDTISAIHPKPYSERFFKFMYQAFE</sequence>
<dbReference type="Pfam" id="PF01504">
    <property type="entry name" value="PIP5K"/>
    <property type="match status" value="1"/>
</dbReference>
<keyword evidence="2" id="KW-0808">Transferase</keyword>
<dbReference type="PANTHER" id="PTHR23086">
    <property type="entry name" value="PHOSPHATIDYLINOSITOL-4-PHOSPHATE 5-KINASE"/>
    <property type="match status" value="1"/>
</dbReference>
<dbReference type="Gene3D" id="3.30.800.10">
    <property type="entry name" value="Phosphatidylinositol Phosphate Kinase II Beta"/>
    <property type="match status" value="1"/>
</dbReference>
<keyword evidence="2" id="KW-0067">ATP-binding</keyword>
<dbReference type="InterPro" id="IPR002498">
    <property type="entry name" value="PInositol-4-P-4/5-kinase_core"/>
</dbReference>
<dbReference type="InterPro" id="IPR023610">
    <property type="entry name" value="PInositol-4/5-P-5/4-kinase"/>
</dbReference>
<feature type="domain" description="EF-hand" evidence="4">
    <location>
        <begin position="228"/>
        <end position="263"/>
    </location>
</feature>
<feature type="region of interest" description="Disordered" evidence="3">
    <location>
        <begin position="1"/>
        <end position="55"/>
    </location>
</feature>
<dbReference type="AlphaFoldDB" id="A0AA88GJ20"/>
<evidence type="ECO:0000313" key="7">
    <source>
        <dbReference type="Proteomes" id="UP000816034"/>
    </source>
</evidence>
<dbReference type="SUPFAM" id="SSF47473">
    <property type="entry name" value="EF-hand"/>
    <property type="match status" value="1"/>
</dbReference>
<evidence type="ECO:0000256" key="1">
    <source>
        <dbReference type="ARBA" id="ARBA00022837"/>
    </source>
</evidence>
<dbReference type="GeneID" id="68101675"/>
<evidence type="ECO:0000256" key="2">
    <source>
        <dbReference type="PROSITE-ProRule" id="PRU00781"/>
    </source>
</evidence>
<dbReference type="InterPro" id="IPR011992">
    <property type="entry name" value="EF-hand-dom_pair"/>
</dbReference>
<accession>A0AA88GJ20</accession>
<dbReference type="PRINTS" id="PR00450">
    <property type="entry name" value="RECOVERIN"/>
</dbReference>
<keyword evidence="7" id="KW-1185">Reference proteome</keyword>
<dbReference type="Proteomes" id="UP000816034">
    <property type="component" value="Unassembled WGS sequence"/>
</dbReference>
<evidence type="ECO:0000259" key="5">
    <source>
        <dbReference type="PROSITE" id="PS51455"/>
    </source>
</evidence>
<evidence type="ECO:0008006" key="8">
    <source>
        <dbReference type="Google" id="ProtNLM"/>
    </source>
</evidence>
<dbReference type="CDD" id="cd00139">
    <property type="entry name" value="PIPKc"/>
    <property type="match status" value="1"/>
</dbReference>
<protein>
    <recommendedName>
        <fullName evidence="8">Phosphatidylinositol-4-phosphate 5-kinase</fullName>
    </recommendedName>
</protein>
<dbReference type="GO" id="GO:0046854">
    <property type="term" value="P:phosphatidylinositol phosphate biosynthetic process"/>
    <property type="evidence" value="ECO:0007669"/>
    <property type="project" value="TreeGrafter"/>
</dbReference>
<proteinExistence type="predicted"/>
<dbReference type="InterPro" id="IPR018247">
    <property type="entry name" value="EF_Hand_1_Ca_BS"/>
</dbReference>
<dbReference type="GO" id="GO:0005886">
    <property type="term" value="C:plasma membrane"/>
    <property type="evidence" value="ECO:0007669"/>
    <property type="project" value="TreeGrafter"/>
</dbReference>
<dbReference type="PROSITE" id="PS51455">
    <property type="entry name" value="PIPK"/>
    <property type="match status" value="1"/>
</dbReference>
<dbReference type="PROSITE" id="PS50222">
    <property type="entry name" value="EF_HAND_2"/>
    <property type="match status" value="2"/>
</dbReference>
<dbReference type="PROSITE" id="PS00018">
    <property type="entry name" value="EF_HAND_1"/>
    <property type="match status" value="2"/>
</dbReference>
<dbReference type="InterPro" id="IPR002048">
    <property type="entry name" value="EF_hand_dom"/>
</dbReference>
<organism evidence="6 7">
    <name type="scientific">Naegleria lovaniensis</name>
    <name type="common">Amoeba</name>
    <dbReference type="NCBI Taxonomy" id="51637"/>
    <lineage>
        <taxon>Eukaryota</taxon>
        <taxon>Discoba</taxon>
        <taxon>Heterolobosea</taxon>
        <taxon>Tetramitia</taxon>
        <taxon>Eutetramitia</taxon>
        <taxon>Vahlkampfiidae</taxon>
        <taxon>Naegleria</taxon>
    </lineage>
</organism>
<dbReference type="Gene3D" id="1.10.238.10">
    <property type="entry name" value="EF-hand"/>
    <property type="match status" value="1"/>
</dbReference>
<dbReference type="GO" id="GO:0005509">
    <property type="term" value="F:calcium ion binding"/>
    <property type="evidence" value="ECO:0007669"/>
    <property type="project" value="InterPro"/>
</dbReference>
<keyword evidence="1" id="KW-0106">Calcium</keyword>
<dbReference type="SMART" id="SM00330">
    <property type="entry name" value="PIPKc"/>
    <property type="match status" value="1"/>
</dbReference>
<dbReference type="InterPro" id="IPR027484">
    <property type="entry name" value="PInositol-4-P-5-kinase_N"/>
</dbReference>
<dbReference type="Pfam" id="PF13499">
    <property type="entry name" value="EF-hand_7"/>
    <property type="match status" value="1"/>
</dbReference>
<keyword evidence="2" id="KW-0418">Kinase</keyword>
<dbReference type="Gene3D" id="3.30.810.10">
    <property type="entry name" value="2-Layer Sandwich"/>
    <property type="match status" value="1"/>
</dbReference>
<comment type="caution">
    <text evidence="6">The sequence shown here is derived from an EMBL/GenBank/DDBJ whole genome shotgun (WGS) entry which is preliminary data.</text>
</comment>
<dbReference type="GO" id="GO:0005524">
    <property type="term" value="F:ATP binding"/>
    <property type="evidence" value="ECO:0007669"/>
    <property type="project" value="UniProtKB-UniRule"/>
</dbReference>
<evidence type="ECO:0000259" key="4">
    <source>
        <dbReference type="PROSITE" id="PS50222"/>
    </source>
</evidence>